<dbReference type="AlphaFoldDB" id="A0A1I7T5C9"/>
<evidence type="ECO:0000256" key="6">
    <source>
        <dbReference type="RuleBase" id="RU280813"/>
    </source>
</evidence>
<dbReference type="Pfam" id="PF02118">
    <property type="entry name" value="Srg"/>
    <property type="match status" value="2"/>
</dbReference>
<comment type="caution">
    <text evidence="6">Lacks conserved residue(s) required for the propagation of feature annotation.</text>
</comment>
<comment type="subcellular location">
    <subcellularLocation>
        <location evidence="1">Membrane</location>
        <topology evidence="1">Multi-pass membrane protein</topology>
    </subcellularLocation>
</comment>
<feature type="transmembrane region" description="Helical" evidence="6">
    <location>
        <begin position="60"/>
        <end position="79"/>
    </location>
</feature>
<dbReference type="Proteomes" id="UP000095282">
    <property type="component" value="Unplaced"/>
</dbReference>
<evidence type="ECO:0000256" key="2">
    <source>
        <dbReference type="ARBA" id="ARBA00005692"/>
    </source>
</evidence>
<keyword evidence="7" id="KW-1185">Reference proteome</keyword>
<evidence type="ECO:0000313" key="7">
    <source>
        <dbReference type="Proteomes" id="UP000095282"/>
    </source>
</evidence>
<evidence type="ECO:0000256" key="5">
    <source>
        <dbReference type="ARBA" id="ARBA00023136"/>
    </source>
</evidence>
<reference evidence="8" key="1">
    <citation type="submission" date="2016-11" db="UniProtKB">
        <authorList>
            <consortium name="WormBaseParasite"/>
        </authorList>
    </citation>
    <scope>IDENTIFICATION</scope>
</reference>
<proteinExistence type="inferred from homology"/>
<dbReference type="GO" id="GO:0004888">
    <property type="term" value="F:transmembrane signaling receptor activity"/>
    <property type="evidence" value="ECO:0007669"/>
    <property type="project" value="InterPro"/>
</dbReference>
<comment type="similarity">
    <text evidence="2 6">Belongs to the nematode receptor-like protein srg family.</text>
</comment>
<name>A0A1I7T5C9_9PELO</name>
<protein>
    <recommendedName>
        <fullName evidence="6">Serpentine receptor class gamma</fullName>
    </recommendedName>
</protein>
<evidence type="ECO:0000256" key="1">
    <source>
        <dbReference type="ARBA" id="ARBA00004141"/>
    </source>
</evidence>
<accession>A0A1I7T5C9</accession>
<evidence type="ECO:0000256" key="3">
    <source>
        <dbReference type="ARBA" id="ARBA00022692"/>
    </source>
</evidence>
<organism evidence="7 8">
    <name type="scientific">Caenorhabditis tropicalis</name>
    <dbReference type="NCBI Taxonomy" id="1561998"/>
    <lineage>
        <taxon>Eukaryota</taxon>
        <taxon>Metazoa</taxon>
        <taxon>Ecdysozoa</taxon>
        <taxon>Nematoda</taxon>
        <taxon>Chromadorea</taxon>
        <taxon>Rhabditida</taxon>
        <taxon>Rhabditina</taxon>
        <taxon>Rhabditomorpha</taxon>
        <taxon>Rhabditoidea</taxon>
        <taxon>Rhabditidae</taxon>
        <taxon>Peloderinae</taxon>
        <taxon>Caenorhabditis</taxon>
    </lineage>
</organism>
<feature type="transmembrane region" description="Helical" evidence="6">
    <location>
        <begin position="91"/>
        <end position="112"/>
    </location>
</feature>
<keyword evidence="5 6" id="KW-0472">Membrane</keyword>
<dbReference type="InterPro" id="IPR000609">
    <property type="entry name" value="7TM_GPCR_serpentine_rcpt_Srg"/>
</dbReference>
<evidence type="ECO:0000256" key="4">
    <source>
        <dbReference type="ARBA" id="ARBA00022989"/>
    </source>
</evidence>
<keyword evidence="4 6" id="KW-1133">Transmembrane helix</keyword>
<dbReference type="GO" id="GO:0007606">
    <property type="term" value="P:sensory perception of chemical stimulus"/>
    <property type="evidence" value="ECO:0007669"/>
    <property type="project" value="UniProtKB-UniRule"/>
</dbReference>
<sequence length="136" mass="15677">MNSSFEGPILIKCDTSYDWKIECVKFVLQYLFLVPGLILNTLILKTIWLKYPKIYRPYSFFVIYSLDLMVIYYGFFFVYTTGSAPMFGLNFLSVDFLTVGSPIVILCASSSLRKHVIGREKHSQISSIMKARSRTN</sequence>
<dbReference type="GO" id="GO:0016020">
    <property type="term" value="C:membrane"/>
    <property type="evidence" value="ECO:0007669"/>
    <property type="project" value="UniProtKB-SubCell"/>
</dbReference>
<dbReference type="WBParaSite" id="Csp11.Scaffold511.g2550.t2">
    <property type="protein sequence ID" value="Csp11.Scaffold511.g2550.t2"/>
    <property type="gene ID" value="Csp11.Scaffold511.g2550"/>
</dbReference>
<dbReference type="STRING" id="1561998.A0A1I7T5C9"/>
<keyword evidence="3 6" id="KW-0812">Transmembrane</keyword>
<dbReference type="PRINTS" id="PR00698">
    <property type="entry name" value="TMPROTEINSRG"/>
</dbReference>
<evidence type="ECO:0000313" key="8">
    <source>
        <dbReference type="WBParaSite" id="Csp11.Scaffold511.g2550.t2"/>
    </source>
</evidence>
<feature type="transmembrane region" description="Helical" evidence="6">
    <location>
        <begin position="27"/>
        <end position="48"/>
    </location>
</feature>